<accession>A0ABU5ZGJ5</accession>
<keyword evidence="2" id="KW-1185">Reference proteome</keyword>
<reference evidence="1" key="1">
    <citation type="submission" date="2023-12" db="EMBL/GenBank/DDBJ databases">
        <title>Fervidustalea candida gen. nov., sp. nov., a novel member of the family Paenibacillaceae isolated from a geothermal area.</title>
        <authorList>
            <person name="Li W.-J."/>
            <person name="Jiao J.-Y."/>
            <person name="Chen Y."/>
        </authorList>
    </citation>
    <scope>NUCLEOTIDE SEQUENCE</scope>
    <source>
        <strain evidence="1">SYSU GA230002</strain>
    </source>
</reference>
<evidence type="ECO:0000313" key="1">
    <source>
        <dbReference type="EMBL" id="MEB3101622.1"/>
    </source>
</evidence>
<evidence type="ECO:0000313" key="2">
    <source>
        <dbReference type="Proteomes" id="UP001310386"/>
    </source>
</evidence>
<dbReference type="EMBL" id="JAYJLD010000009">
    <property type="protein sequence ID" value="MEB3101622.1"/>
    <property type="molecule type" value="Genomic_DNA"/>
</dbReference>
<proteinExistence type="predicted"/>
<dbReference type="Gene3D" id="3.40.50.12780">
    <property type="entry name" value="N-terminal domain of ligase-like"/>
    <property type="match status" value="1"/>
</dbReference>
<dbReference type="RefSeq" id="WP_371753741.1">
    <property type="nucleotide sequence ID" value="NZ_JAYJLD010000009.1"/>
</dbReference>
<dbReference type="PANTHER" id="PTHR36932:SF1">
    <property type="entry name" value="CAPSULAR POLYSACCHARIDE BIOSYNTHESIS PROTEIN"/>
    <property type="match status" value="1"/>
</dbReference>
<gene>
    <name evidence="1" type="ORF">VF724_08095</name>
</gene>
<dbReference type="SUPFAM" id="SSF56801">
    <property type="entry name" value="Acetyl-CoA synthetase-like"/>
    <property type="match status" value="1"/>
</dbReference>
<protein>
    <submittedName>
        <fullName evidence="1">CoF synthetase</fullName>
    </submittedName>
</protein>
<sequence length="421" mass="48418">MISLERIQKKVEEVRSVFPWYGHLADHSRLRSIQQLPLMTSDLLERYYYNRMSDAGFKIYRTSGTRSNVRKEIYYSEEDDRRYIDLKVRLFSSFAGRQTGIRKAAADMGTGHAAGTALKIFAGMGMDACSIPFEQPIAEHVEQLRRFKPDLLYTMPSILDQIVLAADGPKAFGVKKIILVGEIASEQWIRRTAEKFGIRPTDILDTYGSIELGTMAYYSHEHGRYLIVEDLFAEGIQPPQLNEGIKELKEGESILVLTSFSRALFPALRYVTYDVVRDLRTLQIDGKEIQSFQSIVKRVGPELKHGEKISVYDIENIVYQYLDEARIRVVVDENKLVVYIQSKSLRKDDVFEIRQELQRKIPEIGSMIENGILDEIRVIAVSGEEQWGTGAVKHKKIHYEWNSERTAAVRWQAKRTERDGI</sequence>
<comment type="caution">
    <text evidence="1">The sequence shown here is derived from an EMBL/GenBank/DDBJ whole genome shotgun (WGS) entry which is preliminary data.</text>
</comment>
<organism evidence="1 2">
    <name type="scientific">Ferviditalea candida</name>
    <dbReference type="NCBI Taxonomy" id="3108399"/>
    <lineage>
        <taxon>Bacteria</taxon>
        <taxon>Bacillati</taxon>
        <taxon>Bacillota</taxon>
        <taxon>Bacilli</taxon>
        <taxon>Bacillales</taxon>
        <taxon>Paenibacillaceae</taxon>
        <taxon>Ferviditalea</taxon>
    </lineage>
</organism>
<dbReference type="PANTHER" id="PTHR36932">
    <property type="entry name" value="CAPSULAR POLYSACCHARIDE BIOSYNTHESIS PROTEIN"/>
    <property type="match status" value="1"/>
</dbReference>
<dbReference type="InterPro" id="IPR053158">
    <property type="entry name" value="CapK_Type1_Caps_Biosynth"/>
</dbReference>
<name>A0ABU5ZGJ5_9BACL</name>
<dbReference type="Proteomes" id="UP001310386">
    <property type="component" value="Unassembled WGS sequence"/>
</dbReference>
<dbReference type="InterPro" id="IPR042099">
    <property type="entry name" value="ANL_N_sf"/>
</dbReference>